<keyword evidence="3" id="KW-0789">Thiol protease inhibitor</keyword>
<comment type="similarity">
    <text evidence="1">Belongs to the cystatin family.</text>
</comment>
<dbReference type="GO" id="GO:0005737">
    <property type="term" value="C:cytoplasm"/>
    <property type="evidence" value="ECO:0007669"/>
    <property type="project" value="TreeGrafter"/>
</dbReference>
<dbReference type="Pfam" id="PF00031">
    <property type="entry name" value="Cystatin"/>
    <property type="match status" value="1"/>
</dbReference>
<dbReference type="Proteomes" id="UP000007151">
    <property type="component" value="Unassembled WGS sequence"/>
</dbReference>
<comment type="caution">
    <text evidence="4">The sequence shown here is derived from an EMBL/GenBank/DDBJ whole genome shotgun (WGS) entry which is preliminary data.</text>
</comment>
<dbReference type="AlphaFoldDB" id="A0A212EZP8"/>
<dbReference type="GO" id="GO:0004869">
    <property type="term" value="F:cysteine-type endopeptidase inhibitor activity"/>
    <property type="evidence" value="ECO:0007669"/>
    <property type="project" value="UniProtKB-KW"/>
</dbReference>
<dbReference type="PANTHER" id="PTHR46186">
    <property type="entry name" value="CYSTATIN"/>
    <property type="match status" value="1"/>
</dbReference>
<dbReference type="FunCoup" id="A0A212EZP8">
    <property type="interactions" value="1"/>
</dbReference>
<protein>
    <submittedName>
        <fullName evidence="4">Cystatin 1</fullName>
    </submittedName>
</protein>
<dbReference type="CDD" id="cd00042">
    <property type="entry name" value="CY"/>
    <property type="match status" value="1"/>
</dbReference>
<dbReference type="GO" id="GO:0031982">
    <property type="term" value="C:vesicle"/>
    <property type="evidence" value="ECO:0007669"/>
    <property type="project" value="TreeGrafter"/>
</dbReference>
<keyword evidence="5" id="KW-1185">Reference proteome</keyword>
<reference evidence="4 5" key="1">
    <citation type="journal article" date="2011" name="Cell">
        <title>The monarch butterfly genome yields insights into long-distance migration.</title>
        <authorList>
            <person name="Zhan S."/>
            <person name="Merlin C."/>
            <person name="Boore J.L."/>
            <person name="Reppert S.M."/>
        </authorList>
    </citation>
    <scope>NUCLEOTIDE SEQUENCE [LARGE SCALE GENOMIC DNA]</scope>
    <source>
        <strain evidence="4">F-2</strain>
    </source>
</reference>
<dbReference type="InterPro" id="IPR000010">
    <property type="entry name" value="Cystatin_dom"/>
</dbReference>
<dbReference type="SUPFAM" id="SSF54403">
    <property type="entry name" value="Cystatin/monellin"/>
    <property type="match status" value="1"/>
</dbReference>
<dbReference type="SMART" id="SM00043">
    <property type="entry name" value="CY"/>
    <property type="match status" value="1"/>
</dbReference>
<name>A0A212EZP8_DANPL</name>
<dbReference type="PANTHER" id="PTHR46186:SF2">
    <property type="entry name" value="CYSTATIN"/>
    <property type="match status" value="1"/>
</dbReference>
<dbReference type="EMBL" id="AGBW02011239">
    <property type="protein sequence ID" value="OWR46969.1"/>
    <property type="molecule type" value="Genomic_DNA"/>
</dbReference>
<proteinExistence type="inferred from homology"/>
<organism evidence="4 5">
    <name type="scientific">Danaus plexippus plexippus</name>
    <dbReference type="NCBI Taxonomy" id="278856"/>
    <lineage>
        <taxon>Eukaryota</taxon>
        <taxon>Metazoa</taxon>
        <taxon>Ecdysozoa</taxon>
        <taxon>Arthropoda</taxon>
        <taxon>Hexapoda</taxon>
        <taxon>Insecta</taxon>
        <taxon>Pterygota</taxon>
        <taxon>Neoptera</taxon>
        <taxon>Endopterygota</taxon>
        <taxon>Lepidoptera</taxon>
        <taxon>Glossata</taxon>
        <taxon>Ditrysia</taxon>
        <taxon>Papilionoidea</taxon>
        <taxon>Nymphalidae</taxon>
        <taxon>Danainae</taxon>
        <taxon>Danaini</taxon>
        <taxon>Danaina</taxon>
        <taxon>Danaus</taxon>
        <taxon>Danaus</taxon>
    </lineage>
</organism>
<dbReference type="KEGG" id="dpl:KGM_214605"/>
<gene>
    <name evidence="4" type="ORF">KGM_214605</name>
</gene>
<accession>A0A212EZP8</accession>
<sequence length="131" mass="14686">MWLRLVLLTVAVNVCVVELAKTGGISKVKPNDEHYKLAQLSLRQYLKDSCADQDYQVIRVTQASEQVVAGTNYILKFLVSATDCDLDENGEPSDSDCSVVDKSDSYPCQSKVFSQPWSDYTEVTEVFCDFQ</sequence>
<keyword evidence="2" id="KW-0646">Protease inhibitor</keyword>
<dbReference type="GO" id="GO:0005615">
    <property type="term" value="C:extracellular space"/>
    <property type="evidence" value="ECO:0007669"/>
    <property type="project" value="TreeGrafter"/>
</dbReference>
<evidence type="ECO:0000256" key="3">
    <source>
        <dbReference type="ARBA" id="ARBA00022704"/>
    </source>
</evidence>
<evidence type="ECO:0000313" key="5">
    <source>
        <dbReference type="Proteomes" id="UP000007151"/>
    </source>
</evidence>
<dbReference type="OrthoDB" id="1908104at2759"/>
<evidence type="ECO:0000256" key="1">
    <source>
        <dbReference type="ARBA" id="ARBA00009403"/>
    </source>
</evidence>
<dbReference type="InterPro" id="IPR046350">
    <property type="entry name" value="Cystatin_sf"/>
</dbReference>
<evidence type="ECO:0000256" key="2">
    <source>
        <dbReference type="ARBA" id="ARBA00022690"/>
    </source>
</evidence>
<evidence type="ECO:0000313" key="4">
    <source>
        <dbReference type="EMBL" id="OWR46969.1"/>
    </source>
</evidence>
<dbReference type="Gene3D" id="3.10.450.10">
    <property type="match status" value="1"/>
</dbReference>